<comment type="caution">
    <text evidence="1">The sequence shown here is derived from an EMBL/GenBank/DDBJ whole genome shotgun (WGS) entry which is preliminary data.</text>
</comment>
<gene>
    <name evidence="1" type="primary">CAP1_2</name>
    <name evidence="1" type="ORF">DSO57_1035818</name>
</gene>
<evidence type="ECO:0000313" key="2">
    <source>
        <dbReference type="Proteomes" id="UP001165960"/>
    </source>
</evidence>
<organism evidence="1 2">
    <name type="scientific">Entomophthora muscae</name>
    <dbReference type="NCBI Taxonomy" id="34485"/>
    <lineage>
        <taxon>Eukaryota</taxon>
        <taxon>Fungi</taxon>
        <taxon>Fungi incertae sedis</taxon>
        <taxon>Zoopagomycota</taxon>
        <taxon>Entomophthoromycotina</taxon>
        <taxon>Entomophthoromycetes</taxon>
        <taxon>Entomophthorales</taxon>
        <taxon>Entomophthoraceae</taxon>
        <taxon>Entomophthora</taxon>
    </lineage>
</organism>
<protein>
    <submittedName>
        <fullName evidence="1">F-actin-capping protein subunit alpha</fullName>
    </submittedName>
</protein>
<reference evidence="1" key="1">
    <citation type="submission" date="2022-04" db="EMBL/GenBank/DDBJ databases">
        <title>Genome of the entomopathogenic fungus Entomophthora muscae.</title>
        <authorList>
            <person name="Elya C."/>
            <person name="Lovett B.R."/>
            <person name="Lee E."/>
            <person name="Macias A.M."/>
            <person name="Hajek A.E."/>
            <person name="De Bivort B.L."/>
            <person name="Kasson M.T."/>
            <person name="De Fine Licht H.H."/>
            <person name="Stajich J.E."/>
        </authorList>
    </citation>
    <scope>NUCLEOTIDE SEQUENCE</scope>
    <source>
        <strain evidence="1">Berkeley</strain>
    </source>
</reference>
<name>A0ACC2S1K1_9FUNG</name>
<proteinExistence type="predicted"/>
<keyword evidence="2" id="KW-1185">Reference proteome</keyword>
<evidence type="ECO:0000313" key="1">
    <source>
        <dbReference type="EMBL" id="KAJ9056170.1"/>
    </source>
</evidence>
<accession>A0ACC2S1K1</accession>
<dbReference type="EMBL" id="QTSX02006006">
    <property type="protein sequence ID" value="KAJ9056170.1"/>
    <property type="molecule type" value="Genomic_DNA"/>
</dbReference>
<dbReference type="Proteomes" id="UP001165960">
    <property type="component" value="Unassembled WGS sequence"/>
</dbReference>
<sequence length="279" mass="31835">MSEEYEPLSVDERLKLAADLLLEAPPGEIDDVIADISNLVDNDELLEPKIMESLRVYNSQNFIEIELPDIEHKVLITSFNQLETDVFYDPRSKNKFKYNCISQKIEEMEAFEADEEKEPLRLSIQAALDAHTAKHYPEGVCSVFATETGFAMIVIGSKLNKKNFWNGRLKSCWVYNSSSGELVGNIHSRVHYYEDGNVQLNSSREYKETLEGRDSADIASVVVSKIGRIEQEYQSALNEGYSHLNNTAFKGLRRTLPVTRSKIDWNQIMSYKLGSEIHK</sequence>